<feature type="non-terminal residue" evidence="1">
    <location>
        <position position="1"/>
    </location>
</feature>
<evidence type="ECO:0000313" key="1">
    <source>
        <dbReference type="EMBL" id="GAH48008.1"/>
    </source>
</evidence>
<organism evidence="1">
    <name type="scientific">marine sediment metagenome</name>
    <dbReference type="NCBI Taxonomy" id="412755"/>
    <lineage>
        <taxon>unclassified sequences</taxon>
        <taxon>metagenomes</taxon>
        <taxon>ecological metagenomes</taxon>
    </lineage>
</organism>
<proteinExistence type="predicted"/>
<gene>
    <name evidence="1" type="ORF">S03H2_39229</name>
</gene>
<feature type="non-terminal residue" evidence="1">
    <location>
        <position position="276"/>
    </location>
</feature>
<reference evidence="1" key="1">
    <citation type="journal article" date="2014" name="Front. Microbiol.">
        <title>High frequency of phylogenetically diverse reductive dehalogenase-homologous genes in deep subseafloor sedimentary metagenomes.</title>
        <authorList>
            <person name="Kawai M."/>
            <person name="Futagami T."/>
            <person name="Toyoda A."/>
            <person name="Takaki Y."/>
            <person name="Nishi S."/>
            <person name="Hori S."/>
            <person name="Arai W."/>
            <person name="Tsubouchi T."/>
            <person name="Morono Y."/>
            <person name="Uchiyama I."/>
            <person name="Ito T."/>
            <person name="Fujiyama A."/>
            <person name="Inagaki F."/>
            <person name="Takami H."/>
        </authorList>
    </citation>
    <scope>NUCLEOTIDE SEQUENCE</scope>
    <source>
        <strain evidence="1">Expedition CK06-06</strain>
    </source>
</reference>
<comment type="caution">
    <text evidence="1">The sequence shown here is derived from an EMBL/GenBank/DDBJ whole genome shotgun (WGS) entry which is preliminary data.</text>
</comment>
<name>X1HRX1_9ZZZZ</name>
<protein>
    <submittedName>
        <fullName evidence="1">Uncharacterized protein</fullName>
    </submittedName>
</protein>
<dbReference type="AlphaFoldDB" id="X1HRX1"/>
<accession>X1HRX1</accession>
<sequence>SNYNHTTKEFTIIAFKDEQGYEMPNATLYPDVGDKYVLLDIKMPQSYIDTAETALQAKAQIYLDDNCEPRVTYILEPDWRNFKAGSIKLKAGDFIKIKDTDLGIDVMTRIIELTKSVANEYKYTLKLTDHLEVQLIQRLYSEQEDLKEKIEIGYGGDIIRSRRNWKTSEELRTMVFDTDGCFNMEKIRPLSIETGMLSVGTKSTQFILRGIQIEANYDSDVSKFRASAGQLIHYITNVLLSDTDEIITWTLSENIQEDLVNEKAYYIYAECTKEEP</sequence>
<dbReference type="EMBL" id="BARU01024235">
    <property type="protein sequence ID" value="GAH48008.1"/>
    <property type="molecule type" value="Genomic_DNA"/>
</dbReference>